<feature type="region of interest" description="Disordered" evidence="4">
    <location>
        <begin position="18"/>
        <end position="52"/>
    </location>
</feature>
<name>A0AAV8Y4C5_9CUCU</name>
<dbReference type="PANTHER" id="PTHR19212">
    <property type="entry name" value="LEUCINE RICH REPEAT IN FLII INTERACTING PROTEIN"/>
    <property type="match status" value="1"/>
</dbReference>
<keyword evidence="6" id="KW-1185">Reference proteome</keyword>
<evidence type="ECO:0000256" key="1">
    <source>
        <dbReference type="ARBA" id="ARBA00008275"/>
    </source>
</evidence>
<sequence>MTEVGDVCANGEVLHLEGATVSETSDFLEESGYSGDNSKAEADDDSPDESDVIHSFIHNTSDEAEARLWAKRQARAEAREIRMRELERQQKEQEENADRQFDMLAEPLARTPRSAAVVGAATCPAGGARGLAGGRRQPQGVANKLKEVEEKFRKAMIANAST</sequence>
<dbReference type="EMBL" id="JAPWTK010000218">
    <property type="protein sequence ID" value="KAJ8945385.1"/>
    <property type="molecule type" value="Genomic_DNA"/>
</dbReference>
<dbReference type="InterPro" id="IPR019139">
    <property type="entry name" value="LRRFIP1/2"/>
</dbReference>
<evidence type="ECO:0008006" key="7">
    <source>
        <dbReference type="Google" id="ProtNLM"/>
    </source>
</evidence>
<gene>
    <name evidence="5" type="ORF">NQ318_007031</name>
</gene>
<organism evidence="5 6">
    <name type="scientific">Aromia moschata</name>
    <dbReference type="NCBI Taxonomy" id="1265417"/>
    <lineage>
        <taxon>Eukaryota</taxon>
        <taxon>Metazoa</taxon>
        <taxon>Ecdysozoa</taxon>
        <taxon>Arthropoda</taxon>
        <taxon>Hexapoda</taxon>
        <taxon>Insecta</taxon>
        <taxon>Pterygota</taxon>
        <taxon>Neoptera</taxon>
        <taxon>Endopterygota</taxon>
        <taxon>Coleoptera</taxon>
        <taxon>Polyphaga</taxon>
        <taxon>Cucujiformia</taxon>
        <taxon>Chrysomeloidea</taxon>
        <taxon>Cerambycidae</taxon>
        <taxon>Cerambycinae</taxon>
        <taxon>Callichromatini</taxon>
        <taxon>Aromia</taxon>
    </lineage>
</organism>
<dbReference type="AlphaFoldDB" id="A0AAV8Y4C5"/>
<feature type="coiled-coil region" evidence="3">
    <location>
        <begin position="76"/>
        <end position="103"/>
    </location>
</feature>
<evidence type="ECO:0000256" key="2">
    <source>
        <dbReference type="ARBA" id="ARBA00023054"/>
    </source>
</evidence>
<dbReference type="PANTHER" id="PTHR19212:SF0">
    <property type="entry name" value="LD07988P"/>
    <property type="match status" value="1"/>
</dbReference>
<evidence type="ECO:0000256" key="4">
    <source>
        <dbReference type="SAM" id="MobiDB-lite"/>
    </source>
</evidence>
<accession>A0AAV8Y4C5</accession>
<protein>
    <recommendedName>
        <fullName evidence="7">Clathrin light chain</fullName>
    </recommendedName>
</protein>
<dbReference type="GO" id="GO:0006355">
    <property type="term" value="P:regulation of DNA-templated transcription"/>
    <property type="evidence" value="ECO:0007669"/>
    <property type="project" value="InterPro"/>
</dbReference>
<comment type="caution">
    <text evidence="5">The sequence shown here is derived from an EMBL/GenBank/DDBJ whole genome shotgun (WGS) entry which is preliminary data.</text>
</comment>
<reference evidence="5" key="1">
    <citation type="journal article" date="2023" name="Insect Mol. Biol.">
        <title>Genome sequencing provides insights into the evolution of gene families encoding plant cell wall-degrading enzymes in longhorned beetles.</title>
        <authorList>
            <person name="Shin N.R."/>
            <person name="Okamura Y."/>
            <person name="Kirsch R."/>
            <person name="Pauchet Y."/>
        </authorList>
    </citation>
    <scope>NUCLEOTIDE SEQUENCE</scope>
    <source>
        <strain evidence="5">AMC_N1</strain>
    </source>
</reference>
<dbReference type="Proteomes" id="UP001162162">
    <property type="component" value="Unassembled WGS sequence"/>
</dbReference>
<evidence type="ECO:0000313" key="5">
    <source>
        <dbReference type="EMBL" id="KAJ8945385.1"/>
    </source>
</evidence>
<comment type="similarity">
    <text evidence="1">Belongs to the LRRFIP family.</text>
</comment>
<evidence type="ECO:0000313" key="6">
    <source>
        <dbReference type="Proteomes" id="UP001162162"/>
    </source>
</evidence>
<evidence type="ECO:0000256" key="3">
    <source>
        <dbReference type="SAM" id="Coils"/>
    </source>
</evidence>
<keyword evidence="2 3" id="KW-0175">Coiled coil</keyword>
<dbReference type="Pfam" id="PF09738">
    <property type="entry name" value="LRRFIP"/>
    <property type="match status" value="1"/>
</dbReference>
<proteinExistence type="inferred from homology"/>